<evidence type="ECO:0000313" key="6">
    <source>
        <dbReference type="EMBL" id="GBR73923.1"/>
    </source>
</evidence>
<dbReference type="AlphaFoldDB" id="A0A388TAZ0"/>
<keyword evidence="2" id="KW-0479">Metal-binding</keyword>
<dbReference type="GO" id="GO:0046872">
    <property type="term" value="F:metal ion binding"/>
    <property type="evidence" value="ECO:0007669"/>
    <property type="project" value="UniProtKB-KW"/>
</dbReference>
<dbReference type="PANTHER" id="PTHR11228">
    <property type="entry name" value="RADICAL SAM DOMAIN PROTEIN"/>
    <property type="match status" value="1"/>
</dbReference>
<evidence type="ECO:0000256" key="2">
    <source>
        <dbReference type="ARBA" id="ARBA00022723"/>
    </source>
</evidence>
<dbReference type="InterPro" id="IPR013785">
    <property type="entry name" value="Aldolase_TIM"/>
</dbReference>
<dbReference type="GO" id="GO:0003824">
    <property type="term" value="F:catalytic activity"/>
    <property type="evidence" value="ECO:0007669"/>
    <property type="project" value="InterPro"/>
</dbReference>
<dbReference type="CDD" id="cd21109">
    <property type="entry name" value="SPASM"/>
    <property type="match status" value="1"/>
</dbReference>
<organism evidence="6 7">
    <name type="scientific">Termititenax aidoneus</name>
    <dbReference type="NCBI Taxonomy" id="2218524"/>
    <lineage>
        <taxon>Bacteria</taxon>
        <taxon>Bacillati</taxon>
        <taxon>Candidatus Margulisiibacteriota</taxon>
        <taxon>Candidatus Termititenacia</taxon>
        <taxon>Candidatus Termititenacales</taxon>
        <taxon>Candidatus Termititenacaceae</taxon>
        <taxon>Candidatus Termititenax</taxon>
    </lineage>
</organism>
<reference evidence="6 7" key="1">
    <citation type="journal article" date="2019" name="ISME J.">
        <title>Genome analyses of uncultured TG2/ZB3 bacteria in 'Margulisbacteria' specifically attached to ectosymbiotic spirochetes of protists in the termite gut.</title>
        <authorList>
            <person name="Utami Y.D."/>
            <person name="Kuwahara H."/>
            <person name="Igai K."/>
            <person name="Murakami T."/>
            <person name="Sugaya K."/>
            <person name="Morikawa T."/>
            <person name="Nagura Y."/>
            <person name="Yuki M."/>
            <person name="Deevong P."/>
            <person name="Inoue T."/>
            <person name="Kihara K."/>
            <person name="Lo N."/>
            <person name="Yamada A."/>
            <person name="Ohkuma M."/>
            <person name="Hongoh Y."/>
        </authorList>
    </citation>
    <scope>NUCLEOTIDE SEQUENCE [LARGE SCALE GENOMIC DNA]</scope>
    <source>
        <strain evidence="6">NkOx7-01</strain>
    </source>
</reference>
<dbReference type="Proteomes" id="UP000269352">
    <property type="component" value="Unassembled WGS sequence"/>
</dbReference>
<feature type="domain" description="Radical SAM core" evidence="5">
    <location>
        <begin position="6"/>
        <end position="234"/>
    </location>
</feature>
<dbReference type="InterPro" id="IPR007197">
    <property type="entry name" value="rSAM"/>
</dbReference>
<accession>A0A388TAZ0</accession>
<dbReference type="InterPro" id="IPR058240">
    <property type="entry name" value="rSAM_sf"/>
</dbReference>
<dbReference type="EMBL" id="BGZN01000024">
    <property type="protein sequence ID" value="GBR73923.1"/>
    <property type="molecule type" value="Genomic_DNA"/>
</dbReference>
<dbReference type="Gene3D" id="3.20.20.70">
    <property type="entry name" value="Aldolase class I"/>
    <property type="match status" value="1"/>
</dbReference>
<evidence type="ECO:0000256" key="1">
    <source>
        <dbReference type="ARBA" id="ARBA00022691"/>
    </source>
</evidence>
<dbReference type="InterPro" id="IPR023885">
    <property type="entry name" value="4Fe4S-binding_SPASM_dom"/>
</dbReference>
<dbReference type="CDD" id="cd01335">
    <property type="entry name" value="Radical_SAM"/>
    <property type="match status" value="1"/>
</dbReference>
<dbReference type="InterPro" id="IPR050377">
    <property type="entry name" value="Radical_SAM_PqqE_MftC-like"/>
</dbReference>
<dbReference type="InterPro" id="IPR006638">
    <property type="entry name" value="Elp3/MiaA/NifB-like_rSAM"/>
</dbReference>
<dbReference type="Pfam" id="PF13186">
    <property type="entry name" value="SPASM"/>
    <property type="match status" value="1"/>
</dbReference>
<keyword evidence="7" id="KW-1185">Reference proteome</keyword>
<dbReference type="SFLD" id="SFLDS00029">
    <property type="entry name" value="Radical_SAM"/>
    <property type="match status" value="1"/>
</dbReference>
<keyword evidence="3" id="KW-0408">Iron</keyword>
<dbReference type="GO" id="GO:0051536">
    <property type="term" value="F:iron-sulfur cluster binding"/>
    <property type="evidence" value="ECO:0007669"/>
    <property type="project" value="UniProtKB-KW"/>
</dbReference>
<sequence>MPQDTVEGKIPDFFSIETVLGCNLSCAGCYTGAGLVTRQQGVMSFTQYKAIADNLKAYAKKVCLAVWGEPLLNKDILEIIKYTIGFADPYLTTNGQLIDETLAEKIVDSGCVNISVSIDGCSQAVYEKYRRGGRAEKAINALKYLCASKKRLKSNIGICPTFLVFEHNEQEMADFAELCHSLELEPGFMRPFRIENSALQFSNKTKYRPLGTAGLSDKERKKYILEKEEGCFERIIILVDGSVVPCCCDYNGQDIFGNVLEQSILDIWQSKKFCAFRKNLLNGKDVCKRRNCFMLNRQRNVLPDA</sequence>
<dbReference type="PROSITE" id="PS51918">
    <property type="entry name" value="RADICAL_SAM"/>
    <property type="match status" value="1"/>
</dbReference>
<gene>
    <name evidence="6" type="ORF">NO1_1188</name>
</gene>
<evidence type="ECO:0000313" key="7">
    <source>
        <dbReference type="Proteomes" id="UP000269352"/>
    </source>
</evidence>
<evidence type="ECO:0000256" key="3">
    <source>
        <dbReference type="ARBA" id="ARBA00023004"/>
    </source>
</evidence>
<dbReference type="Pfam" id="PF04055">
    <property type="entry name" value="Radical_SAM"/>
    <property type="match status" value="1"/>
</dbReference>
<dbReference type="SUPFAM" id="SSF102114">
    <property type="entry name" value="Radical SAM enzymes"/>
    <property type="match status" value="1"/>
</dbReference>
<protein>
    <submittedName>
        <fullName evidence="6">Radical SAM protein</fullName>
    </submittedName>
</protein>
<dbReference type="PANTHER" id="PTHR11228:SF7">
    <property type="entry name" value="PQQA PEPTIDE CYCLASE"/>
    <property type="match status" value="1"/>
</dbReference>
<name>A0A388TAZ0_TERA1</name>
<comment type="caution">
    <text evidence="6">The sequence shown here is derived from an EMBL/GenBank/DDBJ whole genome shotgun (WGS) entry which is preliminary data.</text>
</comment>
<keyword evidence="4" id="KW-0411">Iron-sulfur</keyword>
<keyword evidence="1" id="KW-0949">S-adenosyl-L-methionine</keyword>
<evidence type="ECO:0000256" key="4">
    <source>
        <dbReference type="ARBA" id="ARBA00023014"/>
    </source>
</evidence>
<dbReference type="SMART" id="SM00729">
    <property type="entry name" value="Elp3"/>
    <property type="match status" value="1"/>
</dbReference>
<evidence type="ECO:0000259" key="5">
    <source>
        <dbReference type="PROSITE" id="PS51918"/>
    </source>
</evidence>
<proteinExistence type="predicted"/>
<dbReference type="SFLD" id="SFLDG01067">
    <property type="entry name" value="SPASM/twitch_domain_containing"/>
    <property type="match status" value="1"/>
</dbReference>